<dbReference type="GeneID" id="26040059"/>
<name>A0A0M3N057_9ABAC</name>
<proteinExistence type="predicted"/>
<dbReference type="Pfam" id="PF04786">
    <property type="entry name" value="Baculo_DNA_bind"/>
    <property type="match status" value="1"/>
</dbReference>
<reference evidence="1 2" key="1">
    <citation type="journal article" date="2016" name="Sci. Rep.">
        <title>Genome sequence of Perigonia lusca single nucleopolyhedrovirus: insights into the evolution of a nucleotide metabolism enzyme in the family Baculoviridae.</title>
        <authorList>
            <person name="Ardisson-Araujo D.M."/>
            <person name="Lima R.N."/>
            <person name="Melo F.L."/>
            <person name="Clem R.J."/>
            <person name="Huang N."/>
            <person name="Bao S.N."/>
            <person name="Sosa-Gomez D.R."/>
            <person name="Ribeiro B.M."/>
        </authorList>
    </citation>
    <scope>NUCLEOTIDE SEQUENCE [LARGE SCALE GENOMIC DNA]</scope>
</reference>
<dbReference type="Proteomes" id="UP000204667">
    <property type="component" value="Segment"/>
</dbReference>
<dbReference type="OrthoDB" id="23658at10239"/>
<dbReference type="InterPro" id="IPR006871">
    <property type="entry name" value="ssDNA-bd_baculovirus"/>
</dbReference>
<sequence length="259" mass="30220">MNNTDMLVDFTKNLALPFNWTKSLAIKLATTNAARDNTVKCYSPFNKLIECLAFVQRHQRYLGTQMELTFETPKPPRSLYMCRDRSSKRQVFFFDTVNVCRQQGEFGDFFVLSWDSMHEHLAWCGKYMARHLGETDYSMQLQESSYVNLPKSNQITARSLLARTFFDIKRQNNQYLYAAGELLHDTPVIVEPFTLQQFDSEFEELGRKVSFLMGAVIEGVKENESFTELFVPVENNKKIQEKTYSLVVKPMIFFKVQND</sequence>
<dbReference type="KEGG" id="vg:26040059"/>
<evidence type="ECO:0000313" key="2">
    <source>
        <dbReference type="Proteomes" id="UP000204667"/>
    </source>
</evidence>
<dbReference type="EMBL" id="KM596836">
    <property type="protein sequence ID" value="AKN80629.1"/>
    <property type="molecule type" value="Genomic_DNA"/>
</dbReference>
<dbReference type="RefSeq" id="YP_009165634.1">
    <property type="nucleotide sequence ID" value="NC_027923.1"/>
</dbReference>
<evidence type="ECO:0000313" key="1">
    <source>
        <dbReference type="EMBL" id="AKN80629.1"/>
    </source>
</evidence>
<protein>
    <submittedName>
        <fullName evidence="1">Single-stranded DNA binding protein 2</fullName>
    </submittedName>
</protein>
<gene>
    <name evidence="1" type="primary">dbp-2</name>
</gene>
<accession>A0A0M3N057</accession>
<organism evidence="1 2">
    <name type="scientific">Perigonia lusca single nucleopolyhedrovirus</name>
    <dbReference type="NCBI Taxonomy" id="1675865"/>
    <lineage>
        <taxon>Viruses</taxon>
        <taxon>Viruses incertae sedis</taxon>
        <taxon>Naldaviricetes</taxon>
        <taxon>Lefavirales</taxon>
        <taxon>Baculoviridae</taxon>
        <taxon>Alphabaculovirus</taxon>
        <taxon>Alphabaculovirus peluscae</taxon>
        <taxon>Perigonia lusca nucleopolyhedrovirus</taxon>
    </lineage>
</organism>
<keyword evidence="2" id="KW-1185">Reference proteome</keyword>